<feature type="compositionally biased region" description="Pro residues" evidence="1">
    <location>
        <begin position="1"/>
        <end position="10"/>
    </location>
</feature>
<proteinExistence type="predicted"/>
<reference evidence="4" key="2">
    <citation type="journal article" date="2021" name="PeerJ">
        <title>Extensive microbial diversity within the chicken gut microbiome revealed by metagenomics and culture.</title>
        <authorList>
            <person name="Gilroy R."/>
            <person name="Ravi A."/>
            <person name="Getino M."/>
            <person name="Pursley I."/>
            <person name="Horton D.L."/>
            <person name="Alikhan N.F."/>
            <person name="Baker D."/>
            <person name="Gharbi K."/>
            <person name="Hall N."/>
            <person name="Watson M."/>
            <person name="Adriaenssens E.M."/>
            <person name="Foster-Nyarko E."/>
            <person name="Jarju S."/>
            <person name="Secka A."/>
            <person name="Antonio M."/>
            <person name="Oren A."/>
            <person name="Chaudhuri R.R."/>
            <person name="La Ragione R."/>
            <person name="Hildebrand F."/>
            <person name="Pallen M.J."/>
        </authorList>
    </citation>
    <scope>NUCLEOTIDE SEQUENCE</scope>
    <source>
        <strain evidence="4">CHK189-12415</strain>
    </source>
</reference>
<dbReference type="InterPro" id="IPR003675">
    <property type="entry name" value="Rce1/LyrA-like_dom"/>
</dbReference>
<evidence type="ECO:0000256" key="1">
    <source>
        <dbReference type="SAM" id="MobiDB-lite"/>
    </source>
</evidence>
<dbReference type="Pfam" id="PF02517">
    <property type="entry name" value="Rce1-like"/>
    <property type="match status" value="1"/>
</dbReference>
<feature type="transmembrane region" description="Helical" evidence="2">
    <location>
        <begin position="406"/>
        <end position="431"/>
    </location>
</feature>
<keyword evidence="4" id="KW-0645">Protease</keyword>
<evidence type="ECO:0000259" key="3">
    <source>
        <dbReference type="Pfam" id="PF02517"/>
    </source>
</evidence>
<name>A0A9D1DZQ0_9FIRM</name>
<accession>A0A9D1DZQ0</accession>
<dbReference type="PANTHER" id="PTHR36435:SF1">
    <property type="entry name" value="CAAX AMINO TERMINAL PROTEASE FAMILY PROTEIN"/>
    <property type="match status" value="1"/>
</dbReference>
<dbReference type="Proteomes" id="UP000824241">
    <property type="component" value="Unassembled WGS sequence"/>
</dbReference>
<evidence type="ECO:0000313" key="4">
    <source>
        <dbReference type="EMBL" id="HIR61759.1"/>
    </source>
</evidence>
<dbReference type="GO" id="GO:0004175">
    <property type="term" value="F:endopeptidase activity"/>
    <property type="evidence" value="ECO:0007669"/>
    <property type="project" value="UniProtKB-ARBA"/>
</dbReference>
<feature type="region of interest" description="Disordered" evidence="1">
    <location>
        <begin position="1"/>
        <end position="89"/>
    </location>
</feature>
<comment type="caution">
    <text evidence="4">The sequence shown here is derived from an EMBL/GenBank/DDBJ whole genome shotgun (WGS) entry which is preliminary data.</text>
</comment>
<feature type="domain" description="CAAX prenyl protease 2/Lysostaphin resistance protein A-like" evidence="3">
    <location>
        <begin position="263"/>
        <end position="347"/>
    </location>
</feature>
<feature type="transmembrane region" description="Helical" evidence="2">
    <location>
        <begin position="147"/>
        <end position="170"/>
    </location>
</feature>
<keyword evidence="2" id="KW-0472">Membrane</keyword>
<keyword evidence="2" id="KW-0812">Transmembrane</keyword>
<keyword evidence="4" id="KW-0482">Metalloprotease</keyword>
<protein>
    <submittedName>
        <fullName evidence="4">CPBP family intramembrane metalloprotease</fullName>
    </submittedName>
</protein>
<feature type="transmembrane region" description="Helical" evidence="2">
    <location>
        <begin position="361"/>
        <end position="385"/>
    </location>
</feature>
<keyword evidence="4" id="KW-0378">Hydrolase</keyword>
<keyword evidence="2" id="KW-1133">Transmembrane helix</keyword>
<feature type="compositionally biased region" description="Pro residues" evidence="1">
    <location>
        <begin position="75"/>
        <end position="86"/>
    </location>
</feature>
<evidence type="ECO:0000313" key="5">
    <source>
        <dbReference type="Proteomes" id="UP000824241"/>
    </source>
</evidence>
<reference evidence="4" key="1">
    <citation type="submission" date="2020-10" db="EMBL/GenBank/DDBJ databases">
        <authorList>
            <person name="Gilroy R."/>
        </authorList>
    </citation>
    <scope>NUCLEOTIDE SEQUENCE</scope>
    <source>
        <strain evidence="4">CHK189-12415</strain>
    </source>
</reference>
<dbReference type="EMBL" id="DVHA01000303">
    <property type="protein sequence ID" value="HIR61759.1"/>
    <property type="molecule type" value="Genomic_DNA"/>
</dbReference>
<sequence>MNRDPYPPPGDGQTSGQAGRWSGGWAGRQKPQYNPEDGRYYNHGTGQQPPPGDGGRFSRDPREYGWNAGPGGGPGYPPPGMQPPAPEKQLRQTIKRTVKLVLPALLILFLVEYLFAFAVSFGISAYISQASWSFTDYPPDTYFGIPYGLYDLLTSYLPVVVGEAAAILFLRARTGLRLKDFFAKPEVLSREPGVEGGCREPERAPLSGGKLALWVAFASLAGIGVSMIGQIFAMVELNFLYEIGFPYYSPDFSTGGYTLLDTILCNLYICVLGPVLEELIFRGFMLRALQRHGSAFAVIFTSVMFMLFHMNLVQLFTPLLTGMFLALLAVKTRSLIPSICCHILNNTLSTVLSYIPFESDFAAGMATLAQIAVFILIFACFWMLWGRQFLPLMRDRDPAMKLSGKLGAAFTAWPSVTFILIYIGMIIYSTLMTWLSYYYY</sequence>
<feature type="transmembrane region" description="Helical" evidence="2">
    <location>
        <begin position="211"/>
        <end position="235"/>
    </location>
</feature>
<dbReference type="InterPro" id="IPR052710">
    <property type="entry name" value="CAAX_protease"/>
</dbReference>
<feature type="transmembrane region" description="Helical" evidence="2">
    <location>
        <begin position="288"/>
        <end position="307"/>
    </location>
</feature>
<dbReference type="PANTHER" id="PTHR36435">
    <property type="entry name" value="SLR1288 PROTEIN"/>
    <property type="match status" value="1"/>
</dbReference>
<gene>
    <name evidence="4" type="ORF">IAB37_09320</name>
</gene>
<evidence type="ECO:0000256" key="2">
    <source>
        <dbReference type="SAM" id="Phobius"/>
    </source>
</evidence>
<dbReference type="AlphaFoldDB" id="A0A9D1DZQ0"/>
<organism evidence="4 5">
    <name type="scientific">Candidatus Faecivivens stercoravium</name>
    <dbReference type="NCBI Taxonomy" id="2840803"/>
    <lineage>
        <taxon>Bacteria</taxon>
        <taxon>Bacillati</taxon>
        <taxon>Bacillota</taxon>
        <taxon>Clostridia</taxon>
        <taxon>Eubacteriales</taxon>
        <taxon>Oscillospiraceae</taxon>
        <taxon>Oscillospiraceae incertae sedis</taxon>
        <taxon>Candidatus Faecivivens</taxon>
    </lineage>
</organism>
<feature type="transmembrane region" description="Helical" evidence="2">
    <location>
        <begin position="100"/>
        <end position="127"/>
    </location>
</feature>
<feature type="transmembrane region" description="Helical" evidence="2">
    <location>
        <begin position="255"/>
        <end position="276"/>
    </location>
</feature>
<dbReference type="GO" id="GO:0008237">
    <property type="term" value="F:metallopeptidase activity"/>
    <property type="evidence" value="ECO:0007669"/>
    <property type="project" value="UniProtKB-KW"/>
</dbReference>
<dbReference type="GO" id="GO:0080120">
    <property type="term" value="P:CAAX-box protein maturation"/>
    <property type="evidence" value="ECO:0007669"/>
    <property type="project" value="UniProtKB-ARBA"/>
</dbReference>